<reference evidence="1" key="1">
    <citation type="journal article" date="2021" name="Front. Microbiol.">
        <title>Comprehensive Comparative Genomics and Phenotyping of Methylobacterium Species.</title>
        <authorList>
            <person name="Alessa O."/>
            <person name="Ogura Y."/>
            <person name="Fujitani Y."/>
            <person name="Takami H."/>
            <person name="Hayashi T."/>
            <person name="Sahin N."/>
            <person name="Tani A."/>
        </authorList>
    </citation>
    <scope>NUCLEOTIDE SEQUENCE</scope>
    <source>
        <strain evidence="1">DSM 19015</strain>
    </source>
</reference>
<proteinExistence type="predicted"/>
<sequence length="198" mass="21668">MTTLADLLTTSRAFEYRTAVVDALKAAFPEIEVKALPARLDIADLDRKDMFSPPSFGVAIARIRPAEDRMSGLRDVPVEIVVYVVVEDRLVGEPPRLAYRDELGLALCDAVLALVETPAARWGLSEIGMPQDAEARPILNVMTEDRGTAYFAVTWWQVLYAQGQPFMDMESPVPLDAMGRAILPGDPDWVPPAAGGMP</sequence>
<comment type="caution">
    <text evidence="1">The sequence shown here is derived from an EMBL/GenBank/DDBJ whole genome shotgun (WGS) entry which is preliminary data.</text>
</comment>
<name>A0ABQ4RRC7_9HYPH</name>
<dbReference type="RefSeq" id="WP_238242545.1">
    <property type="nucleotide sequence ID" value="NZ_BPQP01000007.1"/>
</dbReference>
<accession>A0ABQ4RRC7</accession>
<evidence type="ECO:0000313" key="2">
    <source>
        <dbReference type="Proteomes" id="UP001055125"/>
    </source>
</evidence>
<reference evidence="1" key="2">
    <citation type="submission" date="2021-08" db="EMBL/GenBank/DDBJ databases">
        <authorList>
            <person name="Tani A."/>
            <person name="Ola A."/>
            <person name="Ogura Y."/>
            <person name="Katsura K."/>
            <person name="Hayashi T."/>
        </authorList>
    </citation>
    <scope>NUCLEOTIDE SEQUENCE</scope>
    <source>
        <strain evidence="1">DSM 19015</strain>
    </source>
</reference>
<gene>
    <name evidence="1" type="ORF">OCOJLMKI_0529</name>
</gene>
<dbReference type="EMBL" id="BPQP01000007">
    <property type="protein sequence ID" value="GJD93336.1"/>
    <property type="molecule type" value="Genomic_DNA"/>
</dbReference>
<keyword evidence="2" id="KW-1185">Reference proteome</keyword>
<evidence type="ECO:0000313" key="1">
    <source>
        <dbReference type="EMBL" id="GJD93336.1"/>
    </source>
</evidence>
<protein>
    <submittedName>
        <fullName evidence="1">Uncharacterized protein</fullName>
    </submittedName>
</protein>
<dbReference type="Proteomes" id="UP001055125">
    <property type="component" value="Unassembled WGS sequence"/>
</dbReference>
<organism evidence="1 2">
    <name type="scientific">Methylobacterium iners</name>
    <dbReference type="NCBI Taxonomy" id="418707"/>
    <lineage>
        <taxon>Bacteria</taxon>
        <taxon>Pseudomonadati</taxon>
        <taxon>Pseudomonadota</taxon>
        <taxon>Alphaproteobacteria</taxon>
        <taxon>Hyphomicrobiales</taxon>
        <taxon>Methylobacteriaceae</taxon>
        <taxon>Methylobacterium</taxon>
    </lineage>
</organism>